<reference evidence="2" key="1">
    <citation type="submission" date="2020-02" db="EMBL/GenBank/DDBJ databases">
        <authorList>
            <person name="Meier V. D."/>
        </authorList>
    </citation>
    <scope>NUCLEOTIDE SEQUENCE</scope>
    <source>
        <strain evidence="2">AVDCRST_MAG19</strain>
    </source>
</reference>
<accession>A0A6J4UR70</accession>
<proteinExistence type="predicted"/>
<sequence>MGAAKRILKFGGGGLLGGAVGTAVAILWAPQSGDELKGRLTDLVRRARLAGAEAQAAKEDELIAKFRGEVSDPEALRDEEAKVRVEAAQAVAAIGLGLNAPGALAAQETALRAGGDGASASGERPSA</sequence>
<gene>
    <name evidence="2" type="ORF">AVDCRST_MAG19-1353</name>
</gene>
<evidence type="ECO:0008006" key="3">
    <source>
        <dbReference type="Google" id="ProtNLM"/>
    </source>
</evidence>
<evidence type="ECO:0000256" key="1">
    <source>
        <dbReference type="SAM" id="Phobius"/>
    </source>
</evidence>
<keyword evidence="1" id="KW-0472">Membrane</keyword>
<evidence type="ECO:0000313" key="2">
    <source>
        <dbReference type="EMBL" id="CAA9557539.1"/>
    </source>
</evidence>
<keyword evidence="1" id="KW-1133">Transmembrane helix</keyword>
<organism evidence="2">
    <name type="scientific">uncultured Thermomicrobiales bacterium</name>
    <dbReference type="NCBI Taxonomy" id="1645740"/>
    <lineage>
        <taxon>Bacteria</taxon>
        <taxon>Pseudomonadati</taxon>
        <taxon>Thermomicrobiota</taxon>
        <taxon>Thermomicrobia</taxon>
        <taxon>Thermomicrobiales</taxon>
        <taxon>environmental samples</taxon>
    </lineage>
</organism>
<keyword evidence="1" id="KW-0812">Transmembrane</keyword>
<feature type="transmembrane region" description="Helical" evidence="1">
    <location>
        <begin position="7"/>
        <end position="29"/>
    </location>
</feature>
<name>A0A6J4UR70_9BACT</name>
<protein>
    <recommendedName>
        <fullName evidence="3">YtxH domain-containing protein</fullName>
    </recommendedName>
</protein>
<dbReference type="AlphaFoldDB" id="A0A6J4UR70"/>
<dbReference type="EMBL" id="CADCWL010000058">
    <property type="protein sequence ID" value="CAA9557539.1"/>
    <property type="molecule type" value="Genomic_DNA"/>
</dbReference>